<comment type="caution">
    <text evidence="2">The sequence shown here is derived from an EMBL/GenBank/DDBJ whole genome shotgun (WGS) entry which is preliminary data.</text>
</comment>
<feature type="compositionally biased region" description="Acidic residues" evidence="1">
    <location>
        <begin position="1"/>
        <end position="18"/>
    </location>
</feature>
<feature type="compositionally biased region" description="Basic and acidic residues" evidence="1">
    <location>
        <begin position="41"/>
        <end position="50"/>
    </location>
</feature>
<evidence type="ECO:0000256" key="1">
    <source>
        <dbReference type="SAM" id="MobiDB-lite"/>
    </source>
</evidence>
<dbReference type="RefSeq" id="WP_160728038.1">
    <property type="nucleotide sequence ID" value="NZ_WTYC01000004.1"/>
</dbReference>
<proteinExistence type="predicted"/>
<dbReference type="Proteomes" id="UP000448199">
    <property type="component" value="Unassembled WGS sequence"/>
</dbReference>
<sequence>MEYEILDEPQGLDEDDEATRDGGLTEDHIALKNQSSVKPQDYPRPDRRDGSLIVPKQAE</sequence>
<organism evidence="2 3">
    <name type="scientific">Qipengyuania vulgaris</name>
    <dbReference type="NCBI Taxonomy" id="291985"/>
    <lineage>
        <taxon>Bacteria</taxon>
        <taxon>Pseudomonadati</taxon>
        <taxon>Pseudomonadota</taxon>
        <taxon>Alphaproteobacteria</taxon>
        <taxon>Sphingomonadales</taxon>
        <taxon>Erythrobacteraceae</taxon>
        <taxon>Qipengyuania</taxon>
    </lineage>
</organism>
<dbReference type="OrthoDB" id="7410422at2"/>
<protein>
    <submittedName>
        <fullName evidence="2">Uncharacterized protein</fullName>
    </submittedName>
</protein>
<dbReference type="AlphaFoldDB" id="A0A844XQS4"/>
<evidence type="ECO:0000313" key="2">
    <source>
        <dbReference type="EMBL" id="MXO48485.1"/>
    </source>
</evidence>
<reference evidence="2 3" key="1">
    <citation type="submission" date="2019-12" db="EMBL/GenBank/DDBJ databases">
        <title>Genomic-based taxomic classification of the family Erythrobacteraceae.</title>
        <authorList>
            <person name="Xu L."/>
        </authorList>
    </citation>
    <scope>NUCLEOTIDE SEQUENCE [LARGE SCALE GENOMIC DNA]</scope>
    <source>
        <strain evidence="2 3">DSM 17792</strain>
    </source>
</reference>
<name>A0A844XQS4_9SPHN</name>
<gene>
    <name evidence="2" type="ORF">GRI69_09465</name>
</gene>
<keyword evidence="3" id="KW-1185">Reference proteome</keyword>
<feature type="region of interest" description="Disordered" evidence="1">
    <location>
        <begin position="1"/>
        <end position="59"/>
    </location>
</feature>
<accession>A0A844XQS4</accession>
<feature type="compositionally biased region" description="Basic and acidic residues" evidence="1">
    <location>
        <begin position="19"/>
        <end position="30"/>
    </location>
</feature>
<evidence type="ECO:0000313" key="3">
    <source>
        <dbReference type="Proteomes" id="UP000448199"/>
    </source>
</evidence>
<dbReference type="EMBL" id="WTYC01000004">
    <property type="protein sequence ID" value="MXO48485.1"/>
    <property type="molecule type" value="Genomic_DNA"/>
</dbReference>